<dbReference type="Proteomes" id="UP000553632">
    <property type="component" value="Unassembled WGS sequence"/>
</dbReference>
<keyword evidence="2" id="KW-1185">Reference proteome</keyword>
<gene>
    <name evidence="1" type="primary">PNPLA6_6</name>
    <name evidence="1" type="ORF">FOZ63_015403</name>
</gene>
<proteinExistence type="predicted"/>
<dbReference type="AlphaFoldDB" id="A0A7J6NLY8"/>
<sequence>QALLNLAAWTASRQSSILSPLPSRNGRLKQPHLGEVDLGVGRAKITSTRLPDSLTAANRTPTTICVMGLSTDVPLHTACMSIVDALRIVGISATHVDRSYMQSGEDRCFVDTRDDAISSGDAVGRQALVDLLGRRYAQRAVALGELEERV</sequence>
<accession>A0A7J6NLY8</accession>
<name>A0A7J6NLY8_PEROL</name>
<feature type="non-terminal residue" evidence="1">
    <location>
        <position position="1"/>
    </location>
</feature>
<evidence type="ECO:0000313" key="1">
    <source>
        <dbReference type="EMBL" id="KAF4684899.1"/>
    </source>
</evidence>
<protein>
    <submittedName>
        <fullName evidence="1">Neuropathy target esterase</fullName>
    </submittedName>
</protein>
<reference evidence="1 2" key="1">
    <citation type="submission" date="2020-04" db="EMBL/GenBank/DDBJ databases">
        <title>Perkinsus olseni comparative genomics.</title>
        <authorList>
            <person name="Bogema D.R."/>
        </authorList>
    </citation>
    <scope>NUCLEOTIDE SEQUENCE [LARGE SCALE GENOMIC DNA]</scope>
    <source>
        <strain evidence="1 2">ATCC PRA-207</strain>
    </source>
</reference>
<feature type="non-terminal residue" evidence="1">
    <location>
        <position position="150"/>
    </location>
</feature>
<comment type="caution">
    <text evidence="1">The sequence shown here is derived from an EMBL/GenBank/DDBJ whole genome shotgun (WGS) entry which is preliminary data.</text>
</comment>
<organism evidence="1 2">
    <name type="scientific">Perkinsus olseni</name>
    <name type="common">Perkinsus atlanticus</name>
    <dbReference type="NCBI Taxonomy" id="32597"/>
    <lineage>
        <taxon>Eukaryota</taxon>
        <taxon>Sar</taxon>
        <taxon>Alveolata</taxon>
        <taxon>Perkinsozoa</taxon>
        <taxon>Perkinsea</taxon>
        <taxon>Perkinsida</taxon>
        <taxon>Perkinsidae</taxon>
        <taxon>Perkinsus</taxon>
    </lineage>
</organism>
<dbReference type="EMBL" id="JABANO010040426">
    <property type="protein sequence ID" value="KAF4684899.1"/>
    <property type="molecule type" value="Genomic_DNA"/>
</dbReference>
<evidence type="ECO:0000313" key="2">
    <source>
        <dbReference type="Proteomes" id="UP000553632"/>
    </source>
</evidence>